<reference evidence="3" key="1">
    <citation type="journal article" date="2002" name="Science">
        <title>The draft genome of Ciona intestinalis: insights into chordate and vertebrate origins.</title>
        <authorList>
            <person name="Dehal P."/>
            <person name="Satou Y."/>
            <person name="Campbell R.K."/>
            <person name="Chapman J."/>
            <person name="Degnan B."/>
            <person name="De Tomaso A."/>
            <person name="Davidson B."/>
            <person name="Di Gregorio A."/>
            <person name="Gelpke M."/>
            <person name="Goodstein D.M."/>
            <person name="Harafuji N."/>
            <person name="Hastings K.E."/>
            <person name="Ho I."/>
            <person name="Hotta K."/>
            <person name="Huang W."/>
            <person name="Kawashima T."/>
            <person name="Lemaire P."/>
            <person name="Martinez D."/>
            <person name="Meinertzhagen I.A."/>
            <person name="Necula S."/>
            <person name="Nonaka M."/>
            <person name="Putnam N."/>
            <person name="Rash S."/>
            <person name="Saiga H."/>
            <person name="Satake M."/>
            <person name="Terry A."/>
            <person name="Yamada L."/>
            <person name="Wang H.G."/>
            <person name="Awazu S."/>
            <person name="Azumi K."/>
            <person name="Boore J."/>
            <person name="Branno M."/>
            <person name="Chin-Bow S."/>
            <person name="DeSantis R."/>
            <person name="Doyle S."/>
            <person name="Francino P."/>
            <person name="Keys D.N."/>
            <person name="Haga S."/>
            <person name="Hayashi H."/>
            <person name="Hino K."/>
            <person name="Imai K.S."/>
            <person name="Inaba K."/>
            <person name="Kano S."/>
            <person name="Kobayashi K."/>
            <person name="Kobayashi M."/>
            <person name="Lee B.I."/>
            <person name="Makabe K.W."/>
            <person name="Manohar C."/>
            <person name="Matassi G."/>
            <person name="Medina M."/>
            <person name="Mochizuki Y."/>
            <person name="Mount S."/>
            <person name="Morishita T."/>
            <person name="Miura S."/>
            <person name="Nakayama A."/>
            <person name="Nishizaka S."/>
            <person name="Nomoto H."/>
            <person name="Ohta F."/>
            <person name="Oishi K."/>
            <person name="Rigoutsos I."/>
            <person name="Sano M."/>
            <person name="Sasaki A."/>
            <person name="Sasakura Y."/>
            <person name="Shoguchi E."/>
            <person name="Shin-i T."/>
            <person name="Spagnuolo A."/>
            <person name="Stainier D."/>
            <person name="Suzuki M.M."/>
            <person name="Tassy O."/>
            <person name="Takatori N."/>
            <person name="Tokuoka M."/>
            <person name="Yagi K."/>
            <person name="Yoshizaki F."/>
            <person name="Wada S."/>
            <person name="Zhang C."/>
            <person name="Hyatt P.D."/>
            <person name="Larimer F."/>
            <person name="Detter C."/>
            <person name="Doggett N."/>
            <person name="Glavina T."/>
            <person name="Hawkins T."/>
            <person name="Richardson P."/>
            <person name="Lucas S."/>
            <person name="Kohara Y."/>
            <person name="Levine M."/>
            <person name="Satoh N."/>
            <person name="Rokhsar D.S."/>
        </authorList>
    </citation>
    <scope>NUCLEOTIDE SEQUENCE [LARGE SCALE GENOMIC DNA]</scope>
</reference>
<dbReference type="EMBL" id="EAAA01000864">
    <property type="status" value="NOT_ANNOTATED_CDS"/>
    <property type="molecule type" value="Genomic_DNA"/>
</dbReference>
<dbReference type="Pfam" id="PF05362">
    <property type="entry name" value="Lon_C"/>
    <property type="match status" value="1"/>
</dbReference>
<dbReference type="InterPro" id="IPR008269">
    <property type="entry name" value="Lon_proteolytic"/>
</dbReference>
<dbReference type="GO" id="GO:0030163">
    <property type="term" value="P:protein catabolic process"/>
    <property type="evidence" value="ECO:0007669"/>
    <property type="project" value="InterPro"/>
</dbReference>
<dbReference type="InterPro" id="IPR027065">
    <property type="entry name" value="Lon_Prtase"/>
</dbReference>
<dbReference type="Ensembl" id="ENSCINT00000033199.1">
    <property type="protein sequence ID" value="ENSCINP00000033197.1"/>
    <property type="gene ID" value="ENSCING00000018613.1"/>
</dbReference>
<dbReference type="STRING" id="7719.ENSCINP00000033197"/>
<dbReference type="PANTHER" id="PTHR10046">
    <property type="entry name" value="ATP DEPENDENT LON PROTEASE FAMILY MEMBER"/>
    <property type="match status" value="1"/>
</dbReference>
<dbReference type="HOGENOM" id="CLU_2596140_0_0_1"/>
<dbReference type="Gene3D" id="3.30.230.10">
    <property type="match status" value="1"/>
</dbReference>
<name>H2XU63_CIOIN</name>
<evidence type="ECO:0000313" key="3">
    <source>
        <dbReference type="Proteomes" id="UP000008144"/>
    </source>
</evidence>
<reference evidence="2" key="3">
    <citation type="submission" date="2025-08" db="UniProtKB">
        <authorList>
            <consortium name="Ensembl"/>
        </authorList>
    </citation>
    <scope>IDENTIFICATION</scope>
</reference>
<evidence type="ECO:0000259" key="1">
    <source>
        <dbReference type="Pfam" id="PF05362"/>
    </source>
</evidence>
<reference evidence="2" key="2">
    <citation type="journal article" date="2008" name="Genome Biol.">
        <title>Improved genome assembly and evidence-based global gene model set for the chordate Ciona intestinalis: new insight into intron and operon populations.</title>
        <authorList>
            <person name="Satou Y."/>
            <person name="Mineta K."/>
            <person name="Ogasawara M."/>
            <person name="Sasakura Y."/>
            <person name="Shoguchi E."/>
            <person name="Ueno K."/>
            <person name="Yamada L."/>
            <person name="Matsumoto J."/>
            <person name="Wasserscheid J."/>
            <person name="Dewar K."/>
            <person name="Wiley G.B."/>
            <person name="Macmil S.L."/>
            <person name="Roe B.A."/>
            <person name="Zeller R.W."/>
            <person name="Hastings K.E."/>
            <person name="Lemaire P."/>
            <person name="Lindquist E."/>
            <person name="Endo T."/>
            <person name="Hotta K."/>
            <person name="Inaba K."/>
        </authorList>
    </citation>
    <scope>NUCLEOTIDE SEQUENCE [LARGE SCALE GENOMIC DNA]</scope>
    <source>
        <strain evidence="2">wild type</strain>
    </source>
</reference>
<dbReference type="InParanoid" id="H2XU63"/>
<dbReference type="AlphaFoldDB" id="H2XU63"/>
<sequence length="80" mass="8969">HAYIYTFFVLIFQVANHDTKNNKVEITIDEAELKDILGPQRFDRESAQILTRPGVAAGLAWTQTGGEILYVEASRMASVE</sequence>
<accession>H2XU63</accession>
<dbReference type="InterPro" id="IPR014721">
    <property type="entry name" value="Ribsml_uS5_D2-typ_fold_subgr"/>
</dbReference>
<organism evidence="2 3">
    <name type="scientific">Ciona intestinalis</name>
    <name type="common">Transparent sea squirt</name>
    <name type="synonym">Ascidia intestinalis</name>
    <dbReference type="NCBI Taxonomy" id="7719"/>
    <lineage>
        <taxon>Eukaryota</taxon>
        <taxon>Metazoa</taxon>
        <taxon>Chordata</taxon>
        <taxon>Tunicata</taxon>
        <taxon>Ascidiacea</taxon>
        <taxon>Phlebobranchia</taxon>
        <taxon>Cionidae</taxon>
        <taxon>Ciona</taxon>
    </lineage>
</organism>
<dbReference type="GO" id="GO:0004252">
    <property type="term" value="F:serine-type endopeptidase activity"/>
    <property type="evidence" value="ECO:0007669"/>
    <property type="project" value="InterPro"/>
</dbReference>
<keyword evidence="3" id="KW-1185">Reference proteome</keyword>
<dbReference type="Proteomes" id="UP000008144">
    <property type="component" value="Chromosome 12"/>
</dbReference>
<evidence type="ECO:0000313" key="2">
    <source>
        <dbReference type="Ensembl" id="ENSCINP00000033197.1"/>
    </source>
</evidence>
<dbReference type="GO" id="GO:0006508">
    <property type="term" value="P:proteolysis"/>
    <property type="evidence" value="ECO:0007669"/>
    <property type="project" value="InterPro"/>
</dbReference>
<protein>
    <recommendedName>
        <fullName evidence="1">Lon proteolytic domain-containing protein</fullName>
    </recommendedName>
</protein>
<feature type="domain" description="Lon proteolytic" evidence="1">
    <location>
        <begin position="28"/>
        <end position="77"/>
    </location>
</feature>
<reference evidence="2" key="4">
    <citation type="submission" date="2025-09" db="UniProtKB">
        <authorList>
            <consortium name="Ensembl"/>
        </authorList>
    </citation>
    <scope>IDENTIFICATION</scope>
</reference>
<dbReference type="GO" id="GO:0005524">
    <property type="term" value="F:ATP binding"/>
    <property type="evidence" value="ECO:0007669"/>
    <property type="project" value="InterPro"/>
</dbReference>
<proteinExistence type="predicted"/>
<dbReference type="GO" id="GO:0004176">
    <property type="term" value="F:ATP-dependent peptidase activity"/>
    <property type="evidence" value="ECO:0007669"/>
    <property type="project" value="InterPro"/>
</dbReference>